<sequence length="54" mass="6289">MFCSFDNNHPCNPQVSTVWRHFCRDDGNQNMSLPGITGMVGRICRNNRCKKTDW</sequence>
<dbReference type="Proteomes" id="UP000005056">
    <property type="component" value="Unassembled WGS sequence"/>
</dbReference>
<gene>
    <name evidence="1" type="ORF">HMPREF9350_05164</name>
</gene>
<organism evidence="1 2">
    <name type="scientific">Escherichia coli MS 85-1</name>
    <dbReference type="NCBI Taxonomy" id="679202"/>
    <lineage>
        <taxon>Bacteria</taxon>
        <taxon>Pseudomonadati</taxon>
        <taxon>Pseudomonadota</taxon>
        <taxon>Gammaproteobacteria</taxon>
        <taxon>Enterobacterales</taxon>
        <taxon>Enterobacteriaceae</taxon>
        <taxon>Escherichia</taxon>
    </lineage>
</organism>
<name>A0AAN3SCS8_ECOLX</name>
<evidence type="ECO:0000313" key="1">
    <source>
        <dbReference type="EMBL" id="EFU33009.1"/>
    </source>
</evidence>
<proteinExistence type="predicted"/>
<reference evidence="1 2" key="1">
    <citation type="submission" date="2010-09" db="EMBL/GenBank/DDBJ databases">
        <authorList>
            <person name="Weinstock G."/>
            <person name="Sodergren E."/>
            <person name="Clifton S."/>
            <person name="Fulton L."/>
            <person name="Fulton B."/>
            <person name="Courtney L."/>
            <person name="Fronick C."/>
            <person name="Harrison M."/>
            <person name="Strong C."/>
            <person name="Farmer C."/>
            <person name="Delahaunty K."/>
            <person name="Markovic C."/>
            <person name="Hall O."/>
            <person name="Minx P."/>
            <person name="Tomlinson C."/>
            <person name="Mitreva M."/>
            <person name="Hou S."/>
            <person name="Chen J."/>
            <person name="Wollam A."/>
            <person name="Pepin K.H."/>
            <person name="Johnson M."/>
            <person name="Bhonagiri V."/>
            <person name="Zhang X."/>
            <person name="Suruliraj S."/>
            <person name="Warren W."/>
            <person name="Chinwalla A."/>
            <person name="Mardis E.R."/>
            <person name="Wilson R.K."/>
        </authorList>
    </citation>
    <scope>NUCLEOTIDE SEQUENCE [LARGE SCALE GENOMIC DNA]</scope>
    <source>
        <strain evidence="1 2">MS 85-1</strain>
    </source>
</reference>
<evidence type="ECO:0000313" key="2">
    <source>
        <dbReference type="Proteomes" id="UP000005056"/>
    </source>
</evidence>
<dbReference type="EMBL" id="ADWQ01000046">
    <property type="protein sequence ID" value="EFU33009.1"/>
    <property type="molecule type" value="Genomic_DNA"/>
</dbReference>
<accession>A0AAN3SCS8</accession>
<dbReference type="AlphaFoldDB" id="A0AAN3SCS8"/>
<comment type="caution">
    <text evidence="1">The sequence shown here is derived from an EMBL/GenBank/DDBJ whole genome shotgun (WGS) entry which is preliminary data.</text>
</comment>
<protein>
    <submittedName>
        <fullName evidence="1">Uncharacterized protein</fullName>
    </submittedName>
</protein>